<keyword evidence="11" id="KW-1185">Reference proteome</keyword>
<feature type="coiled-coil region" evidence="5">
    <location>
        <begin position="609"/>
        <end position="647"/>
    </location>
</feature>
<keyword evidence="7" id="KW-0812">Transmembrane</keyword>
<name>A0A554WPT5_9BURK</name>
<keyword evidence="4" id="KW-0807">Transducer</keyword>
<dbReference type="GO" id="GO:0004888">
    <property type="term" value="F:transmembrane signaling receptor activity"/>
    <property type="evidence" value="ECO:0007669"/>
    <property type="project" value="InterPro"/>
</dbReference>
<dbReference type="GO" id="GO:0007165">
    <property type="term" value="P:signal transduction"/>
    <property type="evidence" value="ECO:0007669"/>
    <property type="project" value="UniProtKB-KW"/>
</dbReference>
<evidence type="ECO:0000256" key="3">
    <source>
        <dbReference type="ARBA" id="ARBA00029447"/>
    </source>
</evidence>
<evidence type="ECO:0000256" key="2">
    <source>
        <dbReference type="ARBA" id="ARBA00022481"/>
    </source>
</evidence>
<feature type="compositionally biased region" description="Low complexity" evidence="6">
    <location>
        <begin position="681"/>
        <end position="695"/>
    </location>
</feature>
<feature type="compositionally biased region" description="Pro residues" evidence="6">
    <location>
        <begin position="714"/>
        <end position="725"/>
    </location>
</feature>
<dbReference type="GO" id="GO:0005886">
    <property type="term" value="C:plasma membrane"/>
    <property type="evidence" value="ECO:0007669"/>
    <property type="project" value="TreeGrafter"/>
</dbReference>
<dbReference type="CDD" id="cd06225">
    <property type="entry name" value="HAMP"/>
    <property type="match status" value="1"/>
</dbReference>
<keyword evidence="7" id="KW-1133">Transmembrane helix</keyword>
<sequence length="738" mass="77507">MTPSTSSPTAPSSRARLAIPWHRRIGVQIALLLTVAGLILALGLAWSSVSMYLDERQARLEELGERIAMVAAVIEQVDESGKRNAQRLYAEFEQLVPSVALSWSEVDGKRTLTLYGQALAGDFTMVDLFAQRSGGVATIFQREGDDFRSITTSLTKEDGSRAVGTLLGKDHPGYAALMAGNRYVGRAVLFGRSYMTVYQPIKIDGQVAGILFIGYDLNNELGVLAKLLKAINQDALAYAALDISSGARAGQWYGRDLPKLGADAPLLQQLRAATQQGQSEGVLKVTDLQGLAGSGTVNLMWRHFPAWNWVVLATERDAETTRTTLEDLLHLWGLVAFSGALVAVLFAWFVRTRLMRPLHSVLTALGALAQGRLSAAVPAGGSDEFGVLLRATEDMRRTWLDVVQRVHQASTGVANGAAEIAQGNQDLSERTERAAANLEQTAASLASLTDVVRQGADTARTANQLAIQAAESARTGGQEVQQAVASMQAIEASSQRIADITSVIDSIAFQTNILALNAAVEAARAGEAGRGFAVVAGEVRSLAQRSAEAARQIKALIEESVAAVRNGSQQVQHSGATIAEVVQSIQRVADLIGEVSASTAEQSDNIAQVNAAMGQLDQMTQQNAALVEQASAAAASLQQQAQALLQALQAFDVAAQAAGAALPIAAASPAAPSPLPPAPARAPAHAPKPAASKPLRLVQPAARSHVAPSSAPATTPPARPAPATPPAAGASDDDWETF</sequence>
<dbReference type="InterPro" id="IPR004089">
    <property type="entry name" value="MCPsignal_dom"/>
</dbReference>
<dbReference type="CDD" id="cd11386">
    <property type="entry name" value="MCP_signal"/>
    <property type="match status" value="1"/>
</dbReference>
<comment type="subcellular location">
    <subcellularLocation>
        <location evidence="1">Membrane</location>
    </subcellularLocation>
</comment>
<evidence type="ECO:0000259" key="9">
    <source>
        <dbReference type="PROSITE" id="PS50885"/>
    </source>
</evidence>
<feature type="domain" description="HAMP" evidence="9">
    <location>
        <begin position="352"/>
        <end position="404"/>
    </location>
</feature>
<feature type="region of interest" description="Disordered" evidence="6">
    <location>
        <begin position="668"/>
        <end position="738"/>
    </location>
</feature>
<keyword evidence="7" id="KW-0472">Membrane</keyword>
<dbReference type="PANTHER" id="PTHR43531:SF14">
    <property type="entry name" value="METHYL-ACCEPTING CHEMOTAXIS PROTEIN I-RELATED"/>
    <property type="match status" value="1"/>
</dbReference>
<dbReference type="EMBL" id="VJNA01000010">
    <property type="protein sequence ID" value="TSE25586.1"/>
    <property type="molecule type" value="Genomic_DNA"/>
</dbReference>
<protein>
    <submittedName>
        <fullName evidence="10">Methyl-accepting chemotaxis protein II</fullName>
    </submittedName>
</protein>
<dbReference type="InterPro" id="IPR003660">
    <property type="entry name" value="HAMP_dom"/>
</dbReference>
<dbReference type="PANTHER" id="PTHR43531">
    <property type="entry name" value="PROTEIN ICFG"/>
    <property type="match status" value="1"/>
</dbReference>
<comment type="similarity">
    <text evidence="3">Belongs to the methyl-accepting chemotaxis (MCP) protein family.</text>
</comment>
<dbReference type="Gene3D" id="1.10.287.950">
    <property type="entry name" value="Methyl-accepting chemotaxis protein"/>
    <property type="match status" value="1"/>
</dbReference>
<dbReference type="PROSITE" id="PS50111">
    <property type="entry name" value="CHEMOTAXIS_TRANSDUC_2"/>
    <property type="match status" value="1"/>
</dbReference>
<dbReference type="Proteomes" id="UP000318554">
    <property type="component" value="Unassembled WGS sequence"/>
</dbReference>
<gene>
    <name evidence="10" type="primary">tar</name>
    <name evidence="10" type="ORF">Taqua_01062</name>
</gene>
<proteinExistence type="inferred from homology"/>
<dbReference type="GO" id="GO:0006935">
    <property type="term" value="P:chemotaxis"/>
    <property type="evidence" value="ECO:0007669"/>
    <property type="project" value="InterPro"/>
</dbReference>
<dbReference type="SMART" id="SM00304">
    <property type="entry name" value="HAMP"/>
    <property type="match status" value="1"/>
</dbReference>
<evidence type="ECO:0000259" key="8">
    <source>
        <dbReference type="PROSITE" id="PS50111"/>
    </source>
</evidence>
<dbReference type="PROSITE" id="PS50885">
    <property type="entry name" value="HAMP"/>
    <property type="match status" value="1"/>
</dbReference>
<evidence type="ECO:0000256" key="5">
    <source>
        <dbReference type="SAM" id="Coils"/>
    </source>
</evidence>
<dbReference type="InterPro" id="IPR033462">
    <property type="entry name" value="Cache_3-Cache_2"/>
</dbReference>
<dbReference type="SUPFAM" id="SSF103190">
    <property type="entry name" value="Sensory domain-like"/>
    <property type="match status" value="1"/>
</dbReference>
<feature type="transmembrane region" description="Helical" evidence="7">
    <location>
        <begin position="25"/>
        <end position="46"/>
    </location>
</feature>
<feature type="transmembrane region" description="Helical" evidence="7">
    <location>
        <begin position="329"/>
        <end position="350"/>
    </location>
</feature>
<evidence type="ECO:0000256" key="6">
    <source>
        <dbReference type="SAM" id="MobiDB-lite"/>
    </source>
</evidence>
<keyword evidence="5" id="KW-0175">Coiled coil</keyword>
<dbReference type="Pfam" id="PF00015">
    <property type="entry name" value="MCPsignal"/>
    <property type="match status" value="1"/>
</dbReference>
<accession>A0A554WPT5</accession>
<evidence type="ECO:0000313" key="10">
    <source>
        <dbReference type="EMBL" id="TSE25586.1"/>
    </source>
</evidence>
<dbReference type="PRINTS" id="PR00260">
    <property type="entry name" value="CHEMTRNSDUCR"/>
</dbReference>
<dbReference type="FunFam" id="1.10.287.950:FF:000001">
    <property type="entry name" value="Methyl-accepting chemotaxis sensory transducer"/>
    <property type="match status" value="1"/>
</dbReference>
<dbReference type="SUPFAM" id="SSF58104">
    <property type="entry name" value="Methyl-accepting chemotaxis protein (MCP) signaling domain"/>
    <property type="match status" value="1"/>
</dbReference>
<dbReference type="InterPro" id="IPR004090">
    <property type="entry name" value="Chemotax_Me-accpt_rcpt"/>
</dbReference>
<dbReference type="InterPro" id="IPR051310">
    <property type="entry name" value="MCP_chemotaxis"/>
</dbReference>
<dbReference type="Pfam" id="PF17201">
    <property type="entry name" value="Cache_3-Cache_2"/>
    <property type="match status" value="1"/>
</dbReference>
<organism evidence="10 11">
    <name type="scientific">Tepidimonas aquatica</name>
    <dbReference type="NCBI Taxonomy" id="247482"/>
    <lineage>
        <taxon>Bacteria</taxon>
        <taxon>Pseudomonadati</taxon>
        <taxon>Pseudomonadota</taxon>
        <taxon>Betaproteobacteria</taxon>
        <taxon>Burkholderiales</taxon>
        <taxon>Tepidimonas</taxon>
    </lineage>
</organism>
<reference evidence="10 11" key="1">
    <citation type="submission" date="2019-07" db="EMBL/GenBank/DDBJ databases">
        <title>Tepidimonas aquatica CLN-1 draft genome.</title>
        <authorList>
            <person name="Da Costa M.S."/>
            <person name="Froufe H.J.C."/>
            <person name="Egas C."/>
            <person name="Albuquerque L."/>
        </authorList>
    </citation>
    <scope>NUCLEOTIDE SEQUENCE [LARGE SCALE GENOMIC DNA]</scope>
    <source>
        <strain evidence="10 11">CLN-1</strain>
    </source>
</reference>
<keyword evidence="2" id="KW-0488">Methylation</keyword>
<dbReference type="AlphaFoldDB" id="A0A554WPT5"/>
<dbReference type="InterPro" id="IPR029151">
    <property type="entry name" value="Sensor-like_sf"/>
</dbReference>
<feature type="domain" description="Methyl-accepting transducer" evidence="8">
    <location>
        <begin position="409"/>
        <end position="638"/>
    </location>
</feature>
<dbReference type="SMART" id="SM00283">
    <property type="entry name" value="MA"/>
    <property type="match status" value="1"/>
</dbReference>
<evidence type="ECO:0000313" key="11">
    <source>
        <dbReference type="Proteomes" id="UP000318554"/>
    </source>
</evidence>
<evidence type="ECO:0000256" key="4">
    <source>
        <dbReference type="PROSITE-ProRule" id="PRU00284"/>
    </source>
</evidence>
<feature type="compositionally biased region" description="Pro residues" evidence="6">
    <location>
        <begin position="671"/>
        <end position="680"/>
    </location>
</feature>
<evidence type="ECO:0000256" key="7">
    <source>
        <dbReference type="SAM" id="Phobius"/>
    </source>
</evidence>
<dbReference type="RefSeq" id="WP_185969565.1">
    <property type="nucleotide sequence ID" value="NZ_VJNA01000010.1"/>
</dbReference>
<comment type="caution">
    <text evidence="10">The sequence shown here is derived from an EMBL/GenBank/DDBJ whole genome shotgun (WGS) entry which is preliminary data.</text>
</comment>
<evidence type="ECO:0000256" key="1">
    <source>
        <dbReference type="ARBA" id="ARBA00004370"/>
    </source>
</evidence>